<name>A0A199VPB2_ANACO</name>
<dbReference type="InterPro" id="IPR000270">
    <property type="entry name" value="PB1_dom"/>
</dbReference>
<gene>
    <name evidence="6" type="ORF">ACMD2_04468</name>
</gene>
<feature type="region of interest" description="Disordered" evidence="4">
    <location>
        <begin position="1"/>
        <end position="31"/>
    </location>
</feature>
<organism evidence="6 7">
    <name type="scientific">Ananas comosus</name>
    <name type="common">Pineapple</name>
    <name type="synonym">Ananas ananas</name>
    <dbReference type="NCBI Taxonomy" id="4615"/>
    <lineage>
        <taxon>Eukaryota</taxon>
        <taxon>Viridiplantae</taxon>
        <taxon>Streptophyta</taxon>
        <taxon>Embryophyta</taxon>
        <taxon>Tracheophyta</taxon>
        <taxon>Spermatophyta</taxon>
        <taxon>Magnoliopsida</taxon>
        <taxon>Liliopsida</taxon>
        <taxon>Poales</taxon>
        <taxon>Bromeliaceae</taxon>
        <taxon>Bromelioideae</taxon>
        <taxon>Ananas</taxon>
    </lineage>
</organism>
<dbReference type="EMBL" id="LSRQ01001255">
    <property type="protein sequence ID" value="OAY78545.1"/>
    <property type="molecule type" value="Genomic_DNA"/>
</dbReference>
<dbReference type="STRING" id="4615.A0A199VPB2"/>
<dbReference type="PANTHER" id="PTHR46183:SF4">
    <property type="entry name" value="PROTEIN PHOX4"/>
    <property type="match status" value="1"/>
</dbReference>
<evidence type="ECO:0000313" key="6">
    <source>
        <dbReference type="EMBL" id="OAY78545.1"/>
    </source>
</evidence>
<feature type="repeat" description="TPR" evidence="3">
    <location>
        <begin position="45"/>
        <end position="78"/>
    </location>
</feature>
<dbReference type="Gene3D" id="1.25.40.10">
    <property type="entry name" value="Tetratricopeptide repeat domain"/>
    <property type="match status" value="1"/>
</dbReference>
<evidence type="ECO:0000256" key="2">
    <source>
        <dbReference type="ARBA" id="ARBA00022803"/>
    </source>
</evidence>
<dbReference type="InterPro" id="IPR019734">
    <property type="entry name" value="TPR_rpt"/>
</dbReference>
<reference evidence="6 7" key="1">
    <citation type="journal article" date="2016" name="DNA Res.">
        <title>The draft genome of MD-2 pineapple using hybrid error correction of long reads.</title>
        <authorList>
            <person name="Redwan R.M."/>
            <person name="Saidin A."/>
            <person name="Kumar S.V."/>
        </authorList>
    </citation>
    <scope>NUCLEOTIDE SEQUENCE [LARGE SCALE GENOMIC DNA]</scope>
    <source>
        <strain evidence="7">cv. MD2</strain>
        <tissue evidence="6">Leaf</tissue>
    </source>
</reference>
<dbReference type="SMART" id="SM00666">
    <property type="entry name" value="PB1"/>
    <property type="match status" value="1"/>
</dbReference>
<dbReference type="PROSITE" id="PS51745">
    <property type="entry name" value="PB1"/>
    <property type="match status" value="1"/>
</dbReference>
<dbReference type="InterPro" id="IPR044517">
    <property type="entry name" value="PHOX1-4"/>
</dbReference>
<dbReference type="PROSITE" id="PS50005">
    <property type="entry name" value="TPR"/>
    <property type="match status" value="1"/>
</dbReference>
<protein>
    <recommendedName>
        <fullName evidence="5">PB1 domain-containing protein</fullName>
    </recommendedName>
</protein>
<dbReference type="PANTHER" id="PTHR46183">
    <property type="entry name" value="PROTEIN CLMP1"/>
    <property type="match status" value="1"/>
</dbReference>
<sequence>MGKPSGKKKKLSVGRLSETNSRNSRSGEHSPRVFDEDMTIFIEMAHELKEEGNKLFQRRDYEGAILKYDKAIKLLPKNHIDVAYLHSNIAACYMQMRPEEYYKAINECNMALEVSPKYSKALLKRAKCFEALNRLDLAWRDVDTVVHSEPNNLTAMEISERVKKAMEKKGIKLDDKEVVSPPEPVVVKEKTRRKRTPKSEEKVVVKEEKNSEVKEEPTKVVKLVFGEDIRWAQIPANCTMLQLREIVLNKFPGLKAMLVKYKDKEGDLVTITTTEELSWAAESADPQGSLRLHVVEVNPEQEPLFEEVNNGSSVQGLDRSHNGISEYGSSKHDEGRNSSNYIDHWIVQFARLFKNHVGFDSDGCLDLHEIGMKLYAEAMEDTITSEEAQEIFQISEEKFQEMAALALFNWGNVHMSRARKRLFLSEDASNESILDQVKTAYEWARAEYVKAGKRYEEALKIKPDFYEGLLALGQQKFDQARLSWYYAIGCKVDLETWPSSEVLELFDSSEDNMERGMEMWEEMEEKRIKELSKPNKETLLLQKMGLEGYFNEISKDEAAEQASNMKSQINILWGTMLYERSVVEFKLGLPIWEECLMAAVEKFKLAGTSPIDIAVMIKNHCANETAQEGLGFNIDEIVQAWNEMYDAKRWISGVSSFRLEPLFRRRAPKLHHVLEHM</sequence>
<dbReference type="Proteomes" id="UP000092600">
    <property type="component" value="Unassembled WGS sequence"/>
</dbReference>
<feature type="compositionally biased region" description="Basic residues" evidence="4">
    <location>
        <begin position="1"/>
        <end position="12"/>
    </location>
</feature>
<dbReference type="InterPro" id="IPR011990">
    <property type="entry name" value="TPR-like_helical_dom_sf"/>
</dbReference>
<keyword evidence="1" id="KW-0677">Repeat</keyword>
<dbReference type="SMART" id="SM00028">
    <property type="entry name" value="TPR"/>
    <property type="match status" value="3"/>
</dbReference>
<accession>A0A199VPB2</accession>
<dbReference type="CDD" id="cd05992">
    <property type="entry name" value="PB1"/>
    <property type="match status" value="1"/>
</dbReference>
<evidence type="ECO:0000313" key="7">
    <source>
        <dbReference type="Proteomes" id="UP000092600"/>
    </source>
</evidence>
<dbReference type="SUPFAM" id="SSF54277">
    <property type="entry name" value="CAD &amp; PB1 domains"/>
    <property type="match status" value="1"/>
</dbReference>
<dbReference type="AlphaFoldDB" id="A0A199VPB2"/>
<evidence type="ECO:0000256" key="3">
    <source>
        <dbReference type="PROSITE-ProRule" id="PRU00339"/>
    </source>
</evidence>
<comment type="caution">
    <text evidence="6">The sequence shown here is derived from an EMBL/GenBank/DDBJ whole genome shotgun (WGS) entry which is preliminary data.</text>
</comment>
<evidence type="ECO:0000256" key="4">
    <source>
        <dbReference type="SAM" id="MobiDB-lite"/>
    </source>
</evidence>
<evidence type="ECO:0000256" key="1">
    <source>
        <dbReference type="ARBA" id="ARBA00022737"/>
    </source>
</evidence>
<dbReference type="Gene3D" id="3.10.20.90">
    <property type="entry name" value="Phosphatidylinositol 3-kinase Catalytic Subunit, Chain A, domain 1"/>
    <property type="match status" value="1"/>
</dbReference>
<evidence type="ECO:0000259" key="5">
    <source>
        <dbReference type="PROSITE" id="PS51745"/>
    </source>
</evidence>
<keyword evidence="2 3" id="KW-0802">TPR repeat</keyword>
<proteinExistence type="predicted"/>
<dbReference type="InterPro" id="IPR053793">
    <property type="entry name" value="PB1-like"/>
</dbReference>
<feature type="domain" description="PB1" evidence="5">
    <location>
        <begin position="218"/>
        <end position="297"/>
    </location>
</feature>
<dbReference type="Pfam" id="PF00564">
    <property type="entry name" value="PB1"/>
    <property type="match status" value="1"/>
</dbReference>
<dbReference type="SUPFAM" id="SSF48452">
    <property type="entry name" value="TPR-like"/>
    <property type="match status" value="1"/>
</dbReference>